<dbReference type="AlphaFoldDB" id="A0A1T3NLR3"/>
<accession>A0A1T3NLR3</accession>
<gene>
    <name evidence="1" type="ORF">B4N89_41275</name>
</gene>
<dbReference type="EMBL" id="MWQN01000004">
    <property type="protein sequence ID" value="OPC77601.1"/>
    <property type="molecule type" value="Genomic_DNA"/>
</dbReference>
<evidence type="ECO:0000313" key="1">
    <source>
        <dbReference type="EMBL" id="OPC77601.1"/>
    </source>
</evidence>
<comment type="caution">
    <text evidence="1">The sequence shown here is derived from an EMBL/GenBank/DDBJ whole genome shotgun (WGS) entry which is preliminary data.</text>
</comment>
<name>A0A1T3NLR3_9ACTN</name>
<organism evidence="1 2">
    <name type="scientific">Embleya scabrispora</name>
    <dbReference type="NCBI Taxonomy" id="159449"/>
    <lineage>
        <taxon>Bacteria</taxon>
        <taxon>Bacillati</taxon>
        <taxon>Actinomycetota</taxon>
        <taxon>Actinomycetes</taxon>
        <taxon>Kitasatosporales</taxon>
        <taxon>Streptomycetaceae</taxon>
        <taxon>Embleya</taxon>
    </lineage>
</organism>
<evidence type="ECO:0000313" key="2">
    <source>
        <dbReference type="Proteomes" id="UP000190037"/>
    </source>
</evidence>
<reference evidence="1 2" key="1">
    <citation type="submission" date="2017-03" db="EMBL/GenBank/DDBJ databases">
        <title>Draft genome sequence of Streptomyces scabrisporus NF3, endophyte isolated from Amphipterygium adstringens.</title>
        <authorList>
            <person name="Vazquez M."/>
            <person name="Ceapa C.D."/>
            <person name="Rodriguez Luna D."/>
            <person name="Sanchez Esquivel S."/>
        </authorList>
    </citation>
    <scope>NUCLEOTIDE SEQUENCE [LARGE SCALE GENOMIC DNA]</scope>
    <source>
        <strain evidence="1 2">NF3</strain>
    </source>
</reference>
<protein>
    <submittedName>
        <fullName evidence="1">Uncharacterized protein</fullName>
    </submittedName>
</protein>
<dbReference type="SUPFAM" id="SSF52343">
    <property type="entry name" value="Ferredoxin reductase-like, C-terminal NADP-linked domain"/>
    <property type="match status" value="1"/>
</dbReference>
<dbReference type="OrthoDB" id="3637176at2"/>
<sequence length="122" mass="14101">MRACFPLHLASRPIIDGVSARSLSEIAHLERTRNYLQPGDVTAAVRLWRDHVHRSERQLWHDYEWANVHWYCCGNPWEARALLDAVMHAMSPRGARELRRIIINRLDADYRLPMPPHDGGGG</sequence>
<keyword evidence="2" id="KW-1185">Reference proteome</keyword>
<dbReference type="Proteomes" id="UP000190037">
    <property type="component" value="Unassembled WGS sequence"/>
</dbReference>
<proteinExistence type="predicted"/>
<dbReference type="InterPro" id="IPR039261">
    <property type="entry name" value="FNR_nucleotide-bd"/>
</dbReference>